<organism evidence="2">
    <name type="scientific">Cuerna arida</name>
    <dbReference type="NCBI Taxonomy" id="1464854"/>
    <lineage>
        <taxon>Eukaryota</taxon>
        <taxon>Metazoa</taxon>
        <taxon>Ecdysozoa</taxon>
        <taxon>Arthropoda</taxon>
        <taxon>Hexapoda</taxon>
        <taxon>Insecta</taxon>
        <taxon>Pterygota</taxon>
        <taxon>Neoptera</taxon>
        <taxon>Paraneoptera</taxon>
        <taxon>Hemiptera</taxon>
        <taxon>Auchenorrhyncha</taxon>
        <taxon>Membracoidea</taxon>
        <taxon>Cicadellidae</taxon>
        <taxon>Cicadellinae</taxon>
        <taxon>Proconiini</taxon>
        <taxon>Cuerna</taxon>
    </lineage>
</organism>
<accession>A0A1B6F216</accession>
<dbReference type="InterPro" id="IPR005135">
    <property type="entry name" value="Endo/exonuclease/phosphatase"/>
</dbReference>
<dbReference type="SUPFAM" id="SSF56672">
    <property type="entry name" value="DNA/RNA polymerases"/>
    <property type="match status" value="1"/>
</dbReference>
<dbReference type="Pfam" id="PF03372">
    <property type="entry name" value="Exo_endo_phos"/>
    <property type="match status" value="1"/>
</dbReference>
<dbReference type="Pfam" id="PF00078">
    <property type="entry name" value="RVT_1"/>
    <property type="match status" value="1"/>
</dbReference>
<protein>
    <recommendedName>
        <fullName evidence="1">Reverse transcriptase domain-containing protein</fullName>
    </recommendedName>
</protein>
<dbReference type="InterPro" id="IPR036691">
    <property type="entry name" value="Endo/exonu/phosph_ase_sf"/>
</dbReference>
<dbReference type="PANTHER" id="PTHR33332">
    <property type="entry name" value="REVERSE TRANSCRIPTASE DOMAIN-CONTAINING PROTEIN"/>
    <property type="match status" value="1"/>
</dbReference>
<dbReference type="GO" id="GO:0003824">
    <property type="term" value="F:catalytic activity"/>
    <property type="evidence" value="ECO:0007669"/>
    <property type="project" value="InterPro"/>
</dbReference>
<dbReference type="InterPro" id="IPR000477">
    <property type="entry name" value="RT_dom"/>
</dbReference>
<feature type="domain" description="Reverse transcriptase" evidence="1">
    <location>
        <begin position="523"/>
        <end position="804"/>
    </location>
</feature>
<name>A0A1B6F216_9HEMI</name>
<dbReference type="EMBL" id="GECZ01025524">
    <property type="protein sequence ID" value="JAS44245.1"/>
    <property type="molecule type" value="Transcribed_RNA"/>
</dbReference>
<sequence length="1007" mass="117050">MEDLINKIDNYRNVQTQTFKIGDNFNFLDKKSQNENYLSIIHVNMRSYKKHFDEFIAIQNYMLKCNFDIMVFTETWTSKNDNIVIDIPGYEFFCNEVSRNQNDGVLVYINKNFSISSNKIRTINLHGATSIEIGFEVGNEKHALLAVYRSPSPDVDLNMFIDDLEVYCADKQENVVQWIVGDINCCILSDQTPLSQRYTNTLYGAGFNSIINIPTRVTNNSKSCIDHIFVKIKDIQPISSAVIESEMTDHYFICAKFNLNKQRKRKHTNRIITFVDEIKLNDQISKENWTSVTNENDINICTEIFNNKIQNIITISTKEKYISSNKLILKPWITNALLKSIRTRDKLSRQLKKQPFNLELSNHVKTYRNILTSSLKRAKHLFYQQKIHNSRGNAKLLWKNIGEISGKNNYNNAFPIEHFLNENESVTDLNKISIANEFNGYYVNVGSNLANAIPIINEPLIVDDANYISNTSFELTPITENELNKYVSELRIDCAPGLDNISSKLIKTNFNYLKSPILHIINQSILQGKFPDIYKIGKVVPVYKSGAKNHIINYRPITLLSNISKILEKCIKNQLFKYLIDNNLLFANQFGFRSDKSINDNLFMITKHIQESLNENKKNLLLFIDLAKAFDTVHRYKLLKKMEYLGIKGISLDWFTSYLTNRTQVVSILGKHSSPKPIEYGVVQGSTLGPLLFLIYINNICRLDVFGGELFLYADDTAVLFKGNNWEHINNLAERGLKNLKLWFDQNILTMNTDKTKFMNISLSPQYDPIDIKLTLHYCGNQHICNGCKNIEHVTKFKYLGIMFDNRLRWNIHINYINNKLRKFIYIFSVLNKVLDVNLIKMVYYAYVQSILQYGIIAWGGALKSVIQPLEITQKCIMKTALRKDIRYSTDLLFDEFRVFNLTQLYIRVLTMFIFKNKNQIFTKIEHGHNTRNFKMMGINMPQMHKSINSTNSFYNMHYLYCKLPPELKITNNIKPQPFKNKINLWLSQLDRDTVNDYITSSYCGPK</sequence>
<dbReference type="Gene3D" id="3.60.10.10">
    <property type="entry name" value="Endonuclease/exonuclease/phosphatase"/>
    <property type="match status" value="1"/>
</dbReference>
<dbReference type="InterPro" id="IPR043502">
    <property type="entry name" value="DNA/RNA_pol_sf"/>
</dbReference>
<dbReference type="CDD" id="cd01650">
    <property type="entry name" value="RT_nLTR_like"/>
    <property type="match status" value="1"/>
</dbReference>
<dbReference type="AlphaFoldDB" id="A0A1B6F216"/>
<proteinExistence type="predicted"/>
<dbReference type="PROSITE" id="PS50878">
    <property type="entry name" value="RT_POL"/>
    <property type="match status" value="1"/>
</dbReference>
<dbReference type="SUPFAM" id="SSF56219">
    <property type="entry name" value="DNase I-like"/>
    <property type="match status" value="1"/>
</dbReference>
<dbReference type="GO" id="GO:0071897">
    <property type="term" value="P:DNA biosynthetic process"/>
    <property type="evidence" value="ECO:0007669"/>
    <property type="project" value="UniProtKB-ARBA"/>
</dbReference>
<gene>
    <name evidence="2" type="ORF">g.34321</name>
</gene>
<evidence type="ECO:0000313" key="2">
    <source>
        <dbReference type="EMBL" id="JAS44245.1"/>
    </source>
</evidence>
<evidence type="ECO:0000259" key="1">
    <source>
        <dbReference type="PROSITE" id="PS50878"/>
    </source>
</evidence>
<reference evidence="2" key="1">
    <citation type="submission" date="2015-11" db="EMBL/GenBank/DDBJ databases">
        <title>De novo transcriptome assembly of four potential Pierce s Disease insect vectors from Arizona vineyards.</title>
        <authorList>
            <person name="Tassone E.E."/>
        </authorList>
    </citation>
    <scope>NUCLEOTIDE SEQUENCE</scope>
</reference>